<dbReference type="SUPFAM" id="SSF57716">
    <property type="entry name" value="Glucocorticoid receptor-like (DNA-binding domain)"/>
    <property type="match status" value="1"/>
</dbReference>
<dbReference type="OrthoDB" id="7312725at2759"/>
<dbReference type="InterPro" id="IPR006612">
    <property type="entry name" value="THAP_Znf"/>
</dbReference>
<evidence type="ECO:0000313" key="1">
    <source>
        <dbReference type="EMBL" id="CAG9112018.1"/>
    </source>
</evidence>
<evidence type="ECO:0000313" key="2">
    <source>
        <dbReference type="Proteomes" id="UP000653454"/>
    </source>
</evidence>
<dbReference type="PROSITE" id="PS50950">
    <property type="entry name" value="ZF_THAP"/>
    <property type="match status" value="1"/>
</dbReference>
<organism evidence="1 2">
    <name type="scientific">Plutella xylostella</name>
    <name type="common">Diamondback moth</name>
    <name type="synonym">Plutella maculipennis</name>
    <dbReference type="NCBI Taxonomy" id="51655"/>
    <lineage>
        <taxon>Eukaryota</taxon>
        <taxon>Metazoa</taxon>
        <taxon>Ecdysozoa</taxon>
        <taxon>Arthropoda</taxon>
        <taxon>Hexapoda</taxon>
        <taxon>Insecta</taxon>
        <taxon>Pterygota</taxon>
        <taxon>Neoptera</taxon>
        <taxon>Endopterygota</taxon>
        <taxon>Lepidoptera</taxon>
        <taxon>Glossata</taxon>
        <taxon>Ditrysia</taxon>
        <taxon>Yponomeutoidea</taxon>
        <taxon>Plutellidae</taxon>
        <taxon>Plutella</taxon>
    </lineage>
</organism>
<dbReference type="PANTHER" id="PTHR46927">
    <property type="entry name" value="AGAP005574-PA"/>
    <property type="match status" value="1"/>
</dbReference>
<dbReference type="GO" id="GO:0003677">
    <property type="term" value="F:DNA binding"/>
    <property type="evidence" value="ECO:0007669"/>
    <property type="project" value="UniProtKB-UniRule"/>
</dbReference>
<name>A0A8S4E8N5_PLUXY</name>
<reference evidence="1" key="1">
    <citation type="submission" date="2020-11" db="EMBL/GenBank/DDBJ databases">
        <authorList>
            <person name="Whiteford S."/>
        </authorList>
    </citation>
    <scope>NUCLEOTIDE SEQUENCE</scope>
</reference>
<accession>A0A8S4E8N5</accession>
<dbReference type="SMART" id="SM00980">
    <property type="entry name" value="THAP"/>
    <property type="match status" value="1"/>
</dbReference>
<dbReference type="Proteomes" id="UP000653454">
    <property type="component" value="Unassembled WGS sequence"/>
</dbReference>
<dbReference type="GO" id="GO:0008270">
    <property type="term" value="F:zinc ion binding"/>
    <property type="evidence" value="ECO:0007669"/>
    <property type="project" value="UniProtKB-KW"/>
</dbReference>
<keyword evidence="2" id="KW-1185">Reference proteome</keyword>
<dbReference type="PANTHER" id="PTHR46927:SF3">
    <property type="entry name" value="THAP-TYPE DOMAIN-CONTAINING PROTEIN"/>
    <property type="match status" value="1"/>
</dbReference>
<dbReference type="AlphaFoldDB" id="A0A8S4E8N5"/>
<protein>
    <submittedName>
        <fullName evidence="1">(diamondback moth) hypothetical protein</fullName>
    </submittedName>
</protein>
<sequence length="223" mass="25465">MSHCAVHGCKTSMYNKPPGVSLHPCPGSSEMRSRWLLLLRNKCPMLDWSSSKLCSKHFENKYFDNQRNLKSTAIPTIFPNPSQSVKAIEGGPVLKTKMDRHLSKMTQAQLVADIKNTTVRLREPLNLSEFLTNDLQTRSDAPLEAKLWLLIKKQDHLNNRLMETIVKNKANAELAENSVEEVSKSKKDLEKNIETYKYIVKCLQEKQATLEEQIEILTAVESR</sequence>
<dbReference type="Pfam" id="PF05485">
    <property type="entry name" value="THAP"/>
    <property type="match status" value="1"/>
</dbReference>
<dbReference type="SMART" id="SM00692">
    <property type="entry name" value="DM3"/>
    <property type="match status" value="1"/>
</dbReference>
<comment type="caution">
    <text evidence="1">The sequence shown here is derived from an EMBL/GenBank/DDBJ whole genome shotgun (WGS) entry which is preliminary data.</text>
</comment>
<proteinExistence type="predicted"/>
<dbReference type="KEGG" id="pxy:105397372"/>
<dbReference type="InterPro" id="IPR052224">
    <property type="entry name" value="THAP_domain_protein"/>
</dbReference>
<gene>
    <name evidence="1" type="ORF">PLXY2_LOCUS4804</name>
</gene>
<dbReference type="EMBL" id="CAJHNJ030000013">
    <property type="protein sequence ID" value="CAG9112018.1"/>
    <property type="molecule type" value="Genomic_DNA"/>
</dbReference>